<sequence>MPEWKGRVPLTALICPQLQNFAKGKFWFRPLVPLDTPQSTCGTRTGVRRAARTQWADISTLAVSVRRGTRVINLKNEDLARRHPERPAR</sequence>
<evidence type="ECO:0000313" key="1">
    <source>
        <dbReference type="EMBL" id="GBP44419.1"/>
    </source>
</evidence>
<accession>A0A4C1W1Q0</accession>
<gene>
    <name evidence="1" type="ORF">EVAR_39426_1</name>
</gene>
<keyword evidence="2" id="KW-1185">Reference proteome</keyword>
<protein>
    <submittedName>
        <fullName evidence="1">Uncharacterized protein</fullName>
    </submittedName>
</protein>
<dbReference type="AlphaFoldDB" id="A0A4C1W1Q0"/>
<name>A0A4C1W1Q0_EUMVA</name>
<comment type="caution">
    <text evidence="1">The sequence shown here is derived from an EMBL/GenBank/DDBJ whole genome shotgun (WGS) entry which is preliminary data.</text>
</comment>
<organism evidence="1 2">
    <name type="scientific">Eumeta variegata</name>
    <name type="common">Bagworm moth</name>
    <name type="synonym">Eumeta japonica</name>
    <dbReference type="NCBI Taxonomy" id="151549"/>
    <lineage>
        <taxon>Eukaryota</taxon>
        <taxon>Metazoa</taxon>
        <taxon>Ecdysozoa</taxon>
        <taxon>Arthropoda</taxon>
        <taxon>Hexapoda</taxon>
        <taxon>Insecta</taxon>
        <taxon>Pterygota</taxon>
        <taxon>Neoptera</taxon>
        <taxon>Endopterygota</taxon>
        <taxon>Lepidoptera</taxon>
        <taxon>Glossata</taxon>
        <taxon>Ditrysia</taxon>
        <taxon>Tineoidea</taxon>
        <taxon>Psychidae</taxon>
        <taxon>Oiketicinae</taxon>
        <taxon>Eumeta</taxon>
    </lineage>
</organism>
<evidence type="ECO:0000313" key="2">
    <source>
        <dbReference type="Proteomes" id="UP000299102"/>
    </source>
</evidence>
<proteinExistence type="predicted"/>
<dbReference type="Proteomes" id="UP000299102">
    <property type="component" value="Unassembled WGS sequence"/>
</dbReference>
<reference evidence="1 2" key="1">
    <citation type="journal article" date="2019" name="Commun. Biol.">
        <title>The bagworm genome reveals a unique fibroin gene that provides high tensile strength.</title>
        <authorList>
            <person name="Kono N."/>
            <person name="Nakamura H."/>
            <person name="Ohtoshi R."/>
            <person name="Tomita M."/>
            <person name="Numata K."/>
            <person name="Arakawa K."/>
        </authorList>
    </citation>
    <scope>NUCLEOTIDE SEQUENCE [LARGE SCALE GENOMIC DNA]</scope>
</reference>
<dbReference type="EMBL" id="BGZK01000453">
    <property type="protein sequence ID" value="GBP44419.1"/>
    <property type="molecule type" value="Genomic_DNA"/>
</dbReference>